<evidence type="ECO:0000313" key="3">
    <source>
        <dbReference type="Proteomes" id="UP001299220"/>
    </source>
</evidence>
<accession>A0ABS9CNZ0</accession>
<organism evidence="2 3">
    <name type="scientific">Anaeromassilibacillus senegalensis</name>
    <dbReference type="NCBI Taxonomy" id="1673717"/>
    <lineage>
        <taxon>Bacteria</taxon>
        <taxon>Bacillati</taxon>
        <taxon>Bacillota</taxon>
        <taxon>Clostridia</taxon>
        <taxon>Eubacteriales</taxon>
        <taxon>Acutalibacteraceae</taxon>
        <taxon>Anaeromassilibacillus</taxon>
    </lineage>
</organism>
<keyword evidence="3" id="KW-1185">Reference proteome</keyword>
<dbReference type="Proteomes" id="UP001299220">
    <property type="component" value="Unassembled WGS sequence"/>
</dbReference>
<comment type="caution">
    <text evidence="2">The sequence shown here is derived from an EMBL/GenBank/DDBJ whole genome shotgun (WGS) entry which is preliminary data.</text>
</comment>
<gene>
    <name evidence="2" type="ORF">JQM67_09615</name>
</gene>
<name>A0ABS9CNZ0_9FIRM</name>
<dbReference type="PANTHER" id="PTHR12110:SF41">
    <property type="entry name" value="INOSOSE DEHYDRATASE"/>
    <property type="match status" value="1"/>
</dbReference>
<dbReference type="PANTHER" id="PTHR12110">
    <property type="entry name" value="HYDROXYPYRUVATE ISOMERASE"/>
    <property type="match status" value="1"/>
</dbReference>
<evidence type="ECO:0000313" key="2">
    <source>
        <dbReference type="EMBL" id="MCF2652858.1"/>
    </source>
</evidence>
<feature type="domain" description="Xylose isomerase-like TIM barrel" evidence="1">
    <location>
        <begin position="26"/>
        <end position="257"/>
    </location>
</feature>
<dbReference type="Pfam" id="PF01261">
    <property type="entry name" value="AP_endonuc_2"/>
    <property type="match status" value="1"/>
</dbReference>
<protein>
    <submittedName>
        <fullName evidence="2">Sugar phosphate isomerase/epimerase</fullName>
    </submittedName>
</protein>
<dbReference type="GO" id="GO:0016853">
    <property type="term" value="F:isomerase activity"/>
    <property type="evidence" value="ECO:0007669"/>
    <property type="project" value="UniProtKB-KW"/>
</dbReference>
<keyword evidence="2" id="KW-0413">Isomerase</keyword>
<dbReference type="InterPro" id="IPR013022">
    <property type="entry name" value="Xyl_isomerase-like_TIM-brl"/>
</dbReference>
<dbReference type="InterPro" id="IPR036237">
    <property type="entry name" value="Xyl_isomerase-like_sf"/>
</dbReference>
<sequence>MPIGIVPWTLRHQLFTAEQVENTYKKLQELGFDGVESGLGSSAGLSADEDLAMMQKYGLRPCSVYCDISKPEEAIATAKKYGVTTLGIPAIPGIMMRRAEGFYAYAERINKMVEPFRGSGIRLQYHNHSQEFRNFPEENGKTGLQILIENTDPELVCFELDVFWASAAGCDPAEWIRRLKGRIPIVHYKDMGVDCTSEVTGLGDVPRVFMEVGQGNLNWKEITAACREAGCVWYNIEQDQTKRPIFESIKLSIDYMRNVLDIR</sequence>
<evidence type="ECO:0000259" key="1">
    <source>
        <dbReference type="Pfam" id="PF01261"/>
    </source>
</evidence>
<dbReference type="Gene3D" id="3.20.20.150">
    <property type="entry name" value="Divalent-metal-dependent TIM barrel enzymes"/>
    <property type="match status" value="1"/>
</dbReference>
<dbReference type="InterPro" id="IPR050312">
    <property type="entry name" value="IolE/XylAMocC-like"/>
</dbReference>
<reference evidence="2 3" key="1">
    <citation type="submission" date="2020-12" db="EMBL/GenBank/DDBJ databases">
        <title>Whole genome sequences of gut porcine anaerobes.</title>
        <authorList>
            <person name="Kubasova T."/>
            <person name="Jahodarova E."/>
            <person name="Rychlik I."/>
        </authorList>
    </citation>
    <scope>NUCLEOTIDE SEQUENCE [LARGE SCALE GENOMIC DNA]</scope>
    <source>
        <strain evidence="2 3">An867</strain>
    </source>
</reference>
<dbReference type="RefSeq" id="WP_235323902.1">
    <property type="nucleotide sequence ID" value="NZ_JAFBIT010000003.1"/>
</dbReference>
<dbReference type="SUPFAM" id="SSF51658">
    <property type="entry name" value="Xylose isomerase-like"/>
    <property type="match status" value="1"/>
</dbReference>
<proteinExistence type="predicted"/>
<dbReference type="EMBL" id="JAFBIT010000003">
    <property type="protein sequence ID" value="MCF2652858.1"/>
    <property type="molecule type" value="Genomic_DNA"/>
</dbReference>